<organism evidence="1">
    <name type="scientific">marine sediment metagenome</name>
    <dbReference type="NCBI Taxonomy" id="412755"/>
    <lineage>
        <taxon>unclassified sequences</taxon>
        <taxon>metagenomes</taxon>
        <taxon>ecological metagenomes</taxon>
    </lineage>
</organism>
<dbReference type="AlphaFoldDB" id="A0A0F9BB79"/>
<dbReference type="EMBL" id="LAZR01053016">
    <property type="protein sequence ID" value="KKK81686.1"/>
    <property type="molecule type" value="Genomic_DNA"/>
</dbReference>
<accession>A0A0F9BB79</accession>
<comment type="caution">
    <text evidence="1">The sequence shown here is derived from an EMBL/GenBank/DDBJ whole genome shotgun (WGS) entry which is preliminary data.</text>
</comment>
<gene>
    <name evidence="1" type="ORF">LCGC14_2810960</name>
</gene>
<evidence type="ECO:0000313" key="1">
    <source>
        <dbReference type="EMBL" id="KKK81686.1"/>
    </source>
</evidence>
<sequence>MVLQNFLTDEEGVPKVMHFYDHEFQRREIRDPITGRLKKIWVLVFFVDLLNGEEVDTEWSITAERLAGNFQAFLPQKAYIGRLWTVTPRGQSFNREHTVESAPWGG</sequence>
<name>A0A0F9BB79_9ZZZZ</name>
<reference evidence="1" key="1">
    <citation type="journal article" date="2015" name="Nature">
        <title>Complex archaea that bridge the gap between prokaryotes and eukaryotes.</title>
        <authorList>
            <person name="Spang A."/>
            <person name="Saw J.H."/>
            <person name="Jorgensen S.L."/>
            <person name="Zaremba-Niedzwiedzka K."/>
            <person name="Martijn J."/>
            <person name="Lind A.E."/>
            <person name="van Eijk R."/>
            <person name="Schleper C."/>
            <person name="Guy L."/>
            <person name="Ettema T.J."/>
        </authorList>
    </citation>
    <scope>NUCLEOTIDE SEQUENCE</scope>
</reference>
<protein>
    <submittedName>
        <fullName evidence="1">Uncharacterized protein</fullName>
    </submittedName>
</protein>
<proteinExistence type="predicted"/>